<dbReference type="RefSeq" id="WP_320312955.1">
    <property type="nucleotide sequence ID" value="NZ_JAVIKH010000003.1"/>
</dbReference>
<evidence type="ECO:0000259" key="1">
    <source>
        <dbReference type="Pfam" id="PF21152"/>
    </source>
</evidence>
<name>A0ABU4W7N1_9FUSO</name>
<protein>
    <submittedName>
        <fullName evidence="3">Trehalase family glycosidase</fullName>
    </submittedName>
</protein>
<evidence type="ECO:0000313" key="4">
    <source>
        <dbReference type="Proteomes" id="UP001279681"/>
    </source>
</evidence>
<dbReference type="Proteomes" id="UP001279681">
    <property type="component" value="Unassembled WGS sequence"/>
</dbReference>
<keyword evidence="3" id="KW-0326">Glycosidase</keyword>
<proteinExistence type="predicted"/>
<feature type="domain" description="Glucosidase YgjK N-terminal" evidence="1">
    <location>
        <begin position="53"/>
        <end position="309"/>
    </location>
</feature>
<dbReference type="PROSITE" id="PS51257">
    <property type="entry name" value="PROKAR_LIPOPROTEIN"/>
    <property type="match status" value="1"/>
</dbReference>
<dbReference type="InterPro" id="IPR048450">
    <property type="entry name" value="YgjK_N"/>
</dbReference>
<organism evidence="3 4">
    <name type="scientific">Candidatus Cetobacterium colombiensis</name>
    <dbReference type="NCBI Taxonomy" id="3073100"/>
    <lineage>
        <taxon>Bacteria</taxon>
        <taxon>Fusobacteriati</taxon>
        <taxon>Fusobacteriota</taxon>
        <taxon>Fusobacteriia</taxon>
        <taxon>Fusobacteriales</taxon>
        <taxon>Fusobacteriaceae</taxon>
        <taxon>Cetobacterium</taxon>
    </lineage>
</organism>
<sequence>MKKILTAGSLSFLLLSCGVTEKNYEKSVNRENYKNILNVQGEPKEFTYFAPRKETDKLGTNYINSFSDLGAWHGYYQPEYEKYSMYGGFAGPFYLAEEYAANLSDSFNKIEILNKSTNKKYDLSKAKVEFDYIPGKLIQTYTLKDIVLKLELIFATNRTALIKTEIINKTDKNLNLSLNWTGKIYDKLGKWNDKKQKYDYITLNNTLKKSENGVVVDFKEKRLVWDYLMGEDTQFEIKHSLPVKTKIAKGKYISEVKETLVLPPKDSLVTYTTESYTFSKEERVKEDKQLKDILKNSDKYFIENNKRWQDYLNKTVKNDSINSKYDIAAVKSVNTLVTNWRSRAGAIKHDGITPSVSYKWFNGFWAWDSWKQAVATVNFNQELAKNNIRALFDYQITKNDKVRPQDAGVIIDAIFYNKDEDRSGDGGNWNERNSKPALAAWAVWEVYKVSGDKEFLKEMYPKLKEYHNWWYTNRDFNKNGIAEYGGMVHRLNNSPEEIILAAAWESGMDNAVRFDVEGSGPEDIGVKVLENKDSKGNLVGYSINQESVDLNAFLYAEKIYLSDMADVLGYSKDKKEYLKSAKQVKEYVNKYMFDEKTGYYYDLQIDEKGGQKLLVNRGKGTEGYIPLWANLATKKEAKKVMENIMDENVMNTYLPFPTSAKDNPKYNPVKYWRGPVWLDQAYFGIIGLNNYGYKKQAQELSIKLFENSEGLLTDAPIRENYNPETGEGLHCSNFSWSASVYYLIYKDFLTNTNK</sequence>
<dbReference type="PANTHER" id="PTHR23403:SF1">
    <property type="entry name" value="TREHALASE"/>
    <property type="match status" value="1"/>
</dbReference>
<dbReference type="InterPro" id="IPR001661">
    <property type="entry name" value="Glyco_hydro_37"/>
</dbReference>
<feature type="domain" description="Mannosylglycerate hydrolase MGH1-like glycoside hydrolase" evidence="2">
    <location>
        <begin position="364"/>
        <end position="737"/>
    </location>
</feature>
<dbReference type="Gene3D" id="1.50.10.10">
    <property type="match status" value="1"/>
</dbReference>
<keyword evidence="4" id="KW-1185">Reference proteome</keyword>
<keyword evidence="3" id="KW-0378">Hydrolase</keyword>
<gene>
    <name evidence="3" type="ORF">RFV38_03365</name>
</gene>
<dbReference type="GO" id="GO:0016798">
    <property type="term" value="F:hydrolase activity, acting on glycosyl bonds"/>
    <property type="evidence" value="ECO:0007669"/>
    <property type="project" value="UniProtKB-KW"/>
</dbReference>
<dbReference type="InterPro" id="IPR008928">
    <property type="entry name" value="6-hairpin_glycosidase_sf"/>
</dbReference>
<dbReference type="Pfam" id="PF22422">
    <property type="entry name" value="MGH1-like_GH"/>
    <property type="match status" value="1"/>
</dbReference>
<dbReference type="Pfam" id="PF21152">
    <property type="entry name" value="YgjK_N"/>
    <property type="match status" value="1"/>
</dbReference>
<comment type="caution">
    <text evidence="3">The sequence shown here is derived from an EMBL/GenBank/DDBJ whole genome shotgun (WGS) entry which is preliminary data.</text>
</comment>
<dbReference type="PANTHER" id="PTHR23403">
    <property type="entry name" value="TREHALASE"/>
    <property type="match status" value="1"/>
</dbReference>
<dbReference type="Gene3D" id="1.10.287.100">
    <property type="match status" value="1"/>
</dbReference>
<dbReference type="Gene3D" id="2.70.98.50">
    <property type="entry name" value="putative glycoside hydrolase family protein from bacillus halodurans"/>
    <property type="match status" value="1"/>
</dbReference>
<evidence type="ECO:0000313" key="3">
    <source>
        <dbReference type="EMBL" id="MDX8335546.1"/>
    </source>
</evidence>
<dbReference type="SUPFAM" id="SSF48208">
    <property type="entry name" value="Six-hairpin glycosidases"/>
    <property type="match status" value="1"/>
</dbReference>
<dbReference type="EMBL" id="JAVIKH010000003">
    <property type="protein sequence ID" value="MDX8335546.1"/>
    <property type="molecule type" value="Genomic_DNA"/>
</dbReference>
<reference evidence="4" key="1">
    <citation type="submission" date="2023-07" db="EMBL/GenBank/DDBJ databases">
        <authorList>
            <person name="Colorado M.A."/>
            <person name="Villamil L.M."/>
            <person name="Melo J.F."/>
            <person name="Rodriguez J.A."/>
            <person name="Ruiz R.Y."/>
        </authorList>
    </citation>
    <scope>NUCLEOTIDE SEQUENCE [LARGE SCALE GENOMIC DNA]</scope>
    <source>
        <strain evidence="4">C33</strain>
    </source>
</reference>
<evidence type="ECO:0000259" key="2">
    <source>
        <dbReference type="Pfam" id="PF22422"/>
    </source>
</evidence>
<dbReference type="InterPro" id="IPR012341">
    <property type="entry name" value="6hp_glycosidase-like_sf"/>
</dbReference>
<dbReference type="InterPro" id="IPR054491">
    <property type="entry name" value="MGH1-like_GH"/>
</dbReference>
<accession>A0ABU4W7N1</accession>